<keyword evidence="1" id="KW-0732">Signal</keyword>
<evidence type="ECO:0000313" key="3">
    <source>
        <dbReference type="EMBL" id="GLX66983.1"/>
    </source>
</evidence>
<evidence type="ECO:0000259" key="2">
    <source>
        <dbReference type="PROSITE" id="PS51272"/>
    </source>
</evidence>
<dbReference type="Proteomes" id="UP001157114">
    <property type="component" value="Unassembled WGS sequence"/>
</dbReference>
<dbReference type="RefSeq" id="WP_284237696.1">
    <property type="nucleotide sequence ID" value="NZ_BSSQ01000005.1"/>
</dbReference>
<sequence>MTKKTISLVMVAILSLALFPLSVFASSAITSAGYADGVITVQGTGFNAGTAYLVRVVDTENNSVQALEQTVASSEGKIEVHITTGVMSNVEHYLVHINDLSGALAASKEVTAVTVTPGTPDPVTPTTPAGPAGTIKVAVSADSNGVATATVTDSQLMQAVAGAEGTTGGSKSAPVIIELQADANANRLSLELSAASLLALANSKIETVTVKAGGVVLNLNKKAIEAIKSSLTGANASGKVHISISKLDAKSELSKYSAQAQQSLKDKIGDRPLYSFEIMAGNQTVSDFKGGTVALELSYSAHAGENPHAIVVYYVDKNGNLNALANSHYNPTAQTVSFRTKHFSTYAVGYSEKQFSDVSDDAWYNDAVAFAAARGITKGISNTQFGPDLKITRGDFLVMLMRTYGIEADASTTTNFADAGNTYYTAYLGTAKQLGLVTGMGNNLFVPEASISRQDMVVMIYNVLDKMGELPSALTGGKTINDYKDSTEIAAYASKAVKVFAEAGFIAGSNGELMPQGFSTRAETAQILYNIMTNGTVNQ</sequence>
<comment type="caution">
    <text evidence="3">The sequence shown here is derived from an EMBL/GenBank/DDBJ whole genome shotgun (WGS) entry which is preliminary data.</text>
</comment>
<dbReference type="Pfam" id="PF00395">
    <property type="entry name" value="SLH"/>
    <property type="match status" value="3"/>
</dbReference>
<gene>
    <name evidence="3" type="ORF">MU1_13270</name>
</gene>
<name>A0ABQ6G9Q1_9BACL</name>
<keyword evidence="4" id="KW-1185">Reference proteome</keyword>
<proteinExistence type="predicted"/>
<feature type="chain" id="PRO_5046142075" description="SLH domain-containing protein" evidence="1">
    <location>
        <begin position="26"/>
        <end position="539"/>
    </location>
</feature>
<dbReference type="InterPro" id="IPR001119">
    <property type="entry name" value="SLH_dom"/>
</dbReference>
<feature type="signal peptide" evidence="1">
    <location>
        <begin position="1"/>
        <end position="25"/>
    </location>
</feature>
<feature type="domain" description="SLH" evidence="2">
    <location>
        <begin position="351"/>
        <end position="414"/>
    </location>
</feature>
<evidence type="ECO:0000256" key="1">
    <source>
        <dbReference type="SAM" id="SignalP"/>
    </source>
</evidence>
<reference evidence="3 4" key="1">
    <citation type="submission" date="2023-03" db="EMBL/GenBank/DDBJ databases">
        <title>Draft genome sequence of the bacteria which degrade cell wall of Tricholomamatutake.</title>
        <authorList>
            <person name="Konishi Y."/>
            <person name="Fukuta Y."/>
            <person name="Shirasaka N."/>
        </authorList>
    </citation>
    <scope>NUCLEOTIDE SEQUENCE [LARGE SCALE GENOMIC DNA]</scope>
    <source>
        <strain evidence="4">mu1</strain>
    </source>
</reference>
<protein>
    <recommendedName>
        <fullName evidence="2">SLH domain-containing protein</fullName>
    </recommendedName>
</protein>
<feature type="domain" description="SLH" evidence="2">
    <location>
        <begin position="480"/>
        <end position="539"/>
    </location>
</feature>
<evidence type="ECO:0000313" key="4">
    <source>
        <dbReference type="Proteomes" id="UP001157114"/>
    </source>
</evidence>
<dbReference type="PROSITE" id="PS51272">
    <property type="entry name" value="SLH"/>
    <property type="match status" value="3"/>
</dbReference>
<organism evidence="3 4">
    <name type="scientific">Paenibacillus glycanilyticus</name>
    <dbReference type="NCBI Taxonomy" id="126569"/>
    <lineage>
        <taxon>Bacteria</taxon>
        <taxon>Bacillati</taxon>
        <taxon>Bacillota</taxon>
        <taxon>Bacilli</taxon>
        <taxon>Bacillales</taxon>
        <taxon>Paenibacillaceae</taxon>
        <taxon>Paenibacillus</taxon>
    </lineage>
</organism>
<feature type="domain" description="SLH" evidence="2">
    <location>
        <begin position="415"/>
        <end position="474"/>
    </location>
</feature>
<accession>A0ABQ6G9Q1</accession>
<dbReference type="EMBL" id="BSSQ01000005">
    <property type="protein sequence ID" value="GLX66983.1"/>
    <property type="molecule type" value="Genomic_DNA"/>
</dbReference>